<keyword evidence="2" id="KW-0028">Amino-acid biosynthesis</keyword>
<protein>
    <submittedName>
        <fullName evidence="4">Shikimate dehydrogenase</fullName>
    </submittedName>
</protein>
<dbReference type="GO" id="GO:0009073">
    <property type="term" value="P:aromatic amino acid family biosynthetic process"/>
    <property type="evidence" value="ECO:0007669"/>
    <property type="project" value="UniProtKB-KW"/>
</dbReference>
<dbReference type="SUPFAM" id="SSF53223">
    <property type="entry name" value="Aminoacid dehydrogenase-like, N-terminal domain"/>
    <property type="match status" value="1"/>
</dbReference>
<dbReference type="PANTHER" id="PTHR21089">
    <property type="entry name" value="SHIKIMATE DEHYDROGENASE"/>
    <property type="match status" value="1"/>
</dbReference>
<accession>A0A147F264</accession>
<evidence type="ECO:0000259" key="3">
    <source>
        <dbReference type="Pfam" id="PF08501"/>
    </source>
</evidence>
<dbReference type="GO" id="GO:0004764">
    <property type="term" value="F:shikimate 3-dehydrogenase (NADP+) activity"/>
    <property type="evidence" value="ECO:0007669"/>
    <property type="project" value="InterPro"/>
</dbReference>
<dbReference type="EMBL" id="LDRV01000176">
    <property type="protein sequence ID" value="KTS03819.1"/>
    <property type="molecule type" value="Genomic_DNA"/>
</dbReference>
<dbReference type="SUPFAM" id="SSF51735">
    <property type="entry name" value="NAD(P)-binding Rossmann-fold domains"/>
    <property type="match status" value="1"/>
</dbReference>
<comment type="caution">
    <text evidence="4">The sequence shown here is derived from an EMBL/GenBank/DDBJ whole genome shotgun (WGS) entry which is preliminary data.</text>
</comment>
<dbReference type="PATRIC" id="fig|2033.4.peg.3132"/>
<sequence>MLSADRLAVWGDPIDHSRSPSLHAAAYRELGLSWTYGRQRVTEAEFPARLGELDGTWRGLSLTMPLKNVACSAAVELDDAARRTGAVNTYLLTAEGPRGFNTDVGGLARALHEAGVGEPRAARILGAGATATSAVLSLAQLGTRRVEVVARRPEAVIPLRALGESVGVEISRASFDDPRMPSPVDVTIAALPGKVDVGPGIRPFAENGGLLVDVVYGNWPTALAEQWRAAGNEAINGLPMLLHQALLQVRIFVGGDPAIPLERENAVLAAMRIALVGD</sequence>
<comment type="pathway">
    <text evidence="1">Metabolic intermediate biosynthesis; chorismate biosynthesis; chorismate from D-erythrose 4-phosphate and phosphoenolpyruvate: step 4/7.</text>
</comment>
<dbReference type="Gene3D" id="3.40.50.10860">
    <property type="entry name" value="Leucine Dehydrogenase, chain A, domain 1"/>
    <property type="match status" value="1"/>
</dbReference>
<dbReference type="Gene3D" id="3.40.50.720">
    <property type="entry name" value="NAD(P)-binding Rossmann-like Domain"/>
    <property type="match status" value="1"/>
</dbReference>
<keyword evidence="2" id="KW-0057">Aromatic amino acid biosynthesis</keyword>
<organism evidence="4 5">
    <name type="scientific">Microbacterium testaceum</name>
    <name type="common">Aureobacterium testaceum</name>
    <name type="synonym">Brevibacterium testaceum</name>
    <dbReference type="NCBI Taxonomy" id="2033"/>
    <lineage>
        <taxon>Bacteria</taxon>
        <taxon>Bacillati</taxon>
        <taxon>Actinomycetota</taxon>
        <taxon>Actinomycetes</taxon>
        <taxon>Micrococcales</taxon>
        <taxon>Microbacteriaceae</taxon>
        <taxon>Microbacterium</taxon>
    </lineage>
</organism>
<name>A0A147F264_MICTE</name>
<dbReference type="InterPro" id="IPR036291">
    <property type="entry name" value="NAD(P)-bd_dom_sf"/>
</dbReference>
<reference evidence="4 5" key="1">
    <citation type="journal article" date="2016" name="Front. Microbiol.">
        <title>Genomic Resource of Rice Seed Associated Bacteria.</title>
        <authorList>
            <person name="Midha S."/>
            <person name="Bansal K."/>
            <person name="Sharma S."/>
            <person name="Kumar N."/>
            <person name="Patil P.P."/>
            <person name="Chaudhry V."/>
            <person name="Patil P.B."/>
        </authorList>
    </citation>
    <scope>NUCLEOTIDE SEQUENCE [LARGE SCALE GENOMIC DNA]</scope>
    <source>
        <strain evidence="4 5">RSA3</strain>
    </source>
</reference>
<evidence type="ECO:0000313" key="4">
    <source>
        <dbReference type="EMBL" id="KTS03819.1"/>
    </source>
</evidence>
<gene>
    <name evidence="4" type="ORF">RSA3_18155</name>
</gene>
<dbReference type="InterPro" id="IPR046346">
    <property type="entry name" value="Aminoacid_DH-like_N_sf"/>
</dbReference>
<dbReference type="GO" id="GO:0019632">
    <property type="term" value="P:shikimate metabolic process"/>
    <property type="evidence" value="ECO:0007669"/>
    <property type="project" value="TreeGrafter"/>
</dbReference>
<dbReference type="GO" id="GO:0009423">
    <property type="term" value="P:chorismate biosynthetic process"/>
    <property type="evidence" value="ECO:0007669"/>
    <property type="project" value="TreeGrafter"/>
</dbReference>
<dbReference type="Proteomes" id="UP000072189">
    <property type="component" value="Unassembled WGS sequence"/>
</dbReference>
<dbReference type="PANTHER" id="PTHR21089:SF1">
    <property type="entry name" value="BIFUNCTIONAL 3-DEHYDROQUINATE DEHYDRATASE_SHIKIMATE DEHYDROGENASE, CHLOROPLASTIC"/>
    <property type="match status" value="1"/>
</dbReference>
<proteinExistence type="predicted"/>
<dbReference type="Pfam" id="PF08501">
    <property type="entry name" value="Shikimate_dh_N"/>
    <property type="match status" value="1"/>
</dbReference>
<evidence type="ECO:0000313" key="5">
    <source>
        <dbReference type="Proteomes" id="UP000072189"/>
    </source>
</evidence>
<dbReference type="RefSeq" id="WP_058615304.1">
    <property type="nucleotide sequence ID" value="NZ_LDRR01000064.1"/>
</dbReference>
<dbReference type="InterPro" id="IPR022893">
    <property type="entry name" value="Shikimate_DH_fam"/>
</dbReference>
<dbReference type="GO" id="GO:0005829">
    <property type="term" value="C:cytosol"/>
    <property type="evidence" value="ECO:0007669"/>
    <property type="project" value="TreeGrafter"/>
</dbReference>
<feature type="domain" description="Shikimate dehydrogenase substrate binding N-terminal" evidence="3">
    <location>
        <begin position="9"/>
        <end position="89"/>
    </location>
</feature>
<evidence type="ECO:0000256" key="2">
    <source>
        <dbReference type="ARBA" id="ARBA00023141"/>
    </source>
</evidence>
<dbReference type="GO" id="GO:0050661">
    <property type="term" value="F:NADP binding"/>
    <property type="evidence" value="ECO:0007669"/>
    <property type="project" value="TreeGrafter"/>
</dbReference>
<dbReference type="AlphaFoldDB" id="A0A147F264"/>
<evidence type="ECO:0000256" key="1">
    <source>
        <dbReference type="ARBA" id="ARBA00004871"/>
    </source>
</evidence>
<dbReference type="InterPro" id="IPR013708">
    <property type="entry name" value="Shikimate_DH-bd_N"/>
</dbReference>